<dbReference type="InterPro" id="IPR047767">
    <property type="entry name" value="PSP1-like"/>
</dbReference>
<dbReference type="PROSITE" id="PS51411">
    <property type="entry name" value="PSP1_C"/>
    <property type="match status" value="1"/>
</dbReference>
<dbReference type="GO" id="GO:0005737">
    <property type="term" value="C:cytoplasm"/>
    <property type="evidence" value="ECO:0007669"/>
    <property type="project" value="TreeGrafter"/>
</dbReference>
<dbReference type="NCBIfam" id="NF041131">
    <property type="entry name" value="RicT_YaaT_fam"/>
    <property type="match status" value="1"/>
</dbReference>
<accession>A0A1J4T5P3</accession>
<reference evidence="2 3" key="1">
    <citation type="journal article" date="2016" name="Environ. Microbiol.">
        <title>Genomic resolution of a cold subsurface aquifer community provides metabolic insights for novel microbes adapted to high CO concentrations.</title>
        <authorList>
            <person name="Probst A.J."/>
            <person name="Castelle C.J."/>
            <person name="Singh A."/>
            <person name="Brown C.T."/>
            <person name="Anantharaman K."/>
            <person name="Sharon I."/>
            <person name="Hug L.A."/>
            <person name="Burstein D."/>
            <person name="Emerson J.B."/>
            <person name="Thomas B.C."/>
            <person name="Banfield J.F."/>
        </authorList>
    </citation>
    <scope>NUCLEOTIDE SEQUENCE [LARGE SCALE GENOMIC DNA]</scope>
    <source>
        <strain evidence="2">CG1_02_37_44</strain>
    </source>
</reference>
<dbReference type="PANTHER" id="PTHR43830">
    <property type="entry name" value="PROTEIN PSP1"/>
    <property type="match status" value="1"/>
</dbReference>
<dbReference type="EMBL" id="MNUU01000068">
    <property type="protein sequence ID" value="OIO06808.1"/>
    <property type="molecule type" value="Genomic_DNA"/>
</dbReference>
<name>A0A1J4T5P3_9BACT</name>
<organism evidence="2 3">
    <name type="scientific">Candidatus Falkowbacteria bacterium CG1_02_37_44</name>
    <dbReference type="NCBI Taxonomy" id="1805146"/>
    <lineage>
        <taxon>Bacteria</taxon>
        <taxon>Candidatus Falkowiibacteriota</taxon>
    </lineage>
</organism>
<protein>
    <recommendedName>
        <fullName evidence="1">PSP1 C-terminal domain-containing protein</fullName>
    </recommendedName>
</protein>
<feature type="domain" description="PSP1 C-terminal" evidence="1">
    <location>
        <begin position="81"/>
        <end position="165"/>
    </location>
</feature>
<dbReference type="Proteomes" id="UP000183192">
    <property type="component" value="Unassembled WGS sequence"/>
</dbReference>
<comment type="caution">
    <text evidence="2">The sequence shown here is derived from an EMBL/GenBank/DDBJ whole genome shotgun (WGS) entry which is preliminary data.</text>
</comment>
<evidence type="ECO:0000313" key="2">
    <source>
        <dbReference type="EMBL" id="OIO06808.1"/>
    </source>
</evidence>
<proteinExistence type="predicted"/>
<dbReference type="PANTHER" id="PTHR43830:SF3">
    <property type="entry name" value="PROTEIN PSP1"/>
    <property type="match status" value="1"/>
</dbReference>
<evidence type="ECO:0000259" key="1">
    <source>
        <dbReference type="PROSITE" id="PS51411"/>
    </source>
</evidence>
<dbReference type="InterPro" id="IPR007557">
    <property type="entry name" value="PSP1_C"/>
</dbReference>
<sequence>MKLAQIQFSPWDKIYYFDPNNLDLAKGDKVVVKTELGIEIGAVAGFIDKSNIKINEAQCDCPYKDKCSEEANGEKEEIKIKPVLRKATKADLEKQASQEKKNESLDYCKKTAVKLELPIKLVDVHFSFDGSRITFAFIADNRIDFRELVKDLVRHFSRTIRLQQIGVRDEAKISGDYGHCGRRLCCQKFLIDLTSITSEMAEIQQCAHRGSERISGICGRLMCCLSYENNGYKDLAKKLPAISTKVNVDGQRGVVVGHHILKQSVDVEFPAENGDKKTVVEVDLNRKK</sequence>
<evidence type="ECO:0000313" key="3">
    <source>
        <dbReference type="Proteomes" id="UP000183192"/>
    </source>
</evidence>
<dbReference type="STRING" id="1805146.AUJ27_03490"/>
<gene>
    <name evidence="2" type="ORF">AUJ27_03490</name>
</gene>
<dbReference type="Pfam" id="PF04468">
    <property type="entry name" value="PSP1"/>
    <property type="match status" value="1"/>
</dbReference>
<dbReference type="AlphaFoldDB" id="A0A1J4T5P3"/>